<protein>
    <recommendedName>
        <fullName evidence="4">Peptidase inhibitor family I36</fullName>
    </recommendedName>
</protein>
<keyword evidence="1" id="KW-0732">Signal</keyword>
<gene>
    <name evidence="2" type="ORF">CLV67_122184</name>
</gene>
<dbReference type="EMBL" id="PVMZ01000022">
    <property type="protein sequence ID" value="PRX15944.1"/>
    <property type="molecule type" value="Genomic_DNA"/>
</dbReference>
<comment type="caution">
    <text evidence="2">The sequence shown here is derived from an EMBL/GenBank/DDBJ whole genome shotgun (WGS) entry which is preliminary data.</text>
</comment>
<evidence type="ECO:0000313" key="2">
    <source>
        <dbReference type="EMBL" id="PRX15944.1"/>
    </source>
</evidence>
<evidence type="ECO:0008006" key="4">
    <source>
        <dbReference type="Google" id="ProtNLM"/>
    </source>
</evidence>
<proteinExistence type="predicted"/>
<reference evidence="2 3" key="1">
    <citation type="submission" date="2018-03" db="EMBL/GenBank/DDBJ databases">
        <title>Genomic Encyclopedia of Archaeal and Bacterial Type Strains, Phase II (KMG-II): from individual species to whole genera.</title>
        <authorList>
            <person name="Goeker M."/>
        </authorList>
    </citation>
    <scope>NUCLEOTIDE SEQUENCE [LARGE SCALE GENOMIC DNA]</scope>
    <source>
        <strain evidence="2 3">DSM 43146</strain>
    </source>
</reference>
<feature type="chain" id="PRO_5015604196" description="Peptidase inhibitor family I36" evidence="1">
    <location>
        <begin position="23"/>
        <end position="135"/>
    </location>
</feature>
<sequence>MRVVVTVAALAGVMLAGQPAGAAVAQAAQRSCTVAPSNKWGCNTASMWLAAGANPHAATLNIYSPATPNPPGTEADPPSSFVIIRNVSTGAEFLRDYQYRSAEHNVWMIIGQSGNYRAELHCPYGCAGATLYFDS</sequence>
<dbReference type="Proteomes" id="UP000239415">
    <property type="component" value="Unassembled WGS sequence"/>
</dbReference>
<keyword evidence="3" id="KW-1185">Reference proteome</keyword>
<evidence type="ECO:0000313" key="3">
    <source>
        <dbReference type="Proteomes" id="UP000239415"/>
    </source>
</evidence>
<dbReference type="AlphaFoldDB" id="A0A2T0JZL0"/>
<organism evidence="2 3">
    <name type="scientific">Actinoplanes italicus</name>
    <dbReference type="NCBI Taxonomy" id="113567"/>
    <lineage>
        <taxon>Bacteria</taxon>
        <taxon>Bacillati</taxon>
        <taxon>Actinomycetota</taxon>
        <taxon>Actinomycetes</taxon>
        <taxon>Micromonosporales</taxon>
        <taxon>Micromonosporaceae</taxon>
        <taxon>Actinoplanes</taxon>
    </lineage>
</organism>
<name>A0A2T0JZL0_9ACTN</name>
<feature type="signal peptide" evidence="1">
    <location>
        <begin position="1"/>
        <end position="22"/>
    </location>
</feature>
<evidence type="ECO:0000256" key="1">
    <source>
        <dbReference type="SAM" id="SignalP"/>
    </source>
</evidence>
<accession>A0A2T0JZL0</accession>